<reference evidence="1 2" key="1">
    <citation type="journal article" date="2015" name="Nat. Commun.">
        <title>Lucilia cuprina genome unlocks parasitic fly biology to underpin future interventions.</title>
        <authorList>
            <person name="Anstead C.A."/>
            <person name="Korhonen P.K."/>
            <person name="Young N.D."/>
            <person name="Hall R.S."/>
            <person name="Jex A.R."/>
            <person name="Murali S.C."/>
            <person name="Hughes D.S."/>
            <person name="Lee S.F."/>
            <person name="Perry T."/>
            <person name="Stroehlein A.J."/>
            <person name="Ansell B.R."/>
            <person name="Breugelmans B."/>
            <person name="Hofmann A."/>
            <person name="Qu J."/>
            <person name="Dugan S."/>
            <person name="Lee S.L."/>
            <person name="Chao H."/>
            <person name="Dinh H."/>
            <person name="Han Y."/>
            <person name="Doddapaneni H.V."/>
            <person name="Worley K.C."/>
            <person name="Muzny D.M."/>
            <person name="Ioannidis P."/>
            <person name="Waterhouse R.M."/>
            <person name="Zdobnov E.M."/>
            <person name="James P.J."/>
            <person name="Bagnall N.H."/>
            <person name="Kotze A.C."/>
            <person name="Gibbs R.A."/>
            <person name="Richards S."/>
            <person name="Batterham P."/>
            <person name="Gasser R.B."/>
        </authorList>
    </citation>
    <scope>NUCLEOTIDE SEQUENCE [LARGE SCALE GENOMIC DNA]</scope>
    <source>
        <strain evidence="1 2">LS</strain>
        <tissue evidence="1">Full body</tissue>
    </source>
</reference>
<evidence type="ECO:0000313" key="1">
    <source>
        <dbReference type="EMBL" id="KNC24915.1"/>
    </source>
</evidence>
<accession>A0A0L0BY15</accession>
<comment type="caution">
    <text evidence="1">The sequence shown here is derived from an EMBL/GenBank/DDBJ whole genome shotgun (WGS) entry which is preliminary data.</text>
</comment>
<keyword evidence="2" id="KW-1185">Reference proteome</keyword>
<evidence type="ECO:0000313" key="2">
    <source>
        <dbReference type="Proteomes" id="UP000037069"/>
    </source>
</evidence>
<dbReference type="AlphaFoldDB" id="A0A0L0BY15"/>
<sequence length="151" mass="17141">MEVAYRAKCLVYGPLNVIGKSEKQKGYHGAHTAKKFTFTAIRLQNTLSQDHTNDLFTFYFTNRDAWCGVKVVFILKADGKSDQQPKSADKLVLAQETYLPMNPIHWYQFAYQPVKSTITVTTIEKALGFNQIALQETSTGTENANFQSHWV</sequence>
<name>A0A0L0BY15_LUCCU</name>
<dbReference type="EMBL" id="JRES01001167">
    <property type="protein sequence ID" value="KNC24915.1"/>
    <property type="molecule type" value="Genomic_DNA"/>
</dbReference>
<organism evidence="1 2">
    <name type="scientific">Lucilia cuprina</name>
    <name type="common">Green bottle fly</name>
    <name type="synonym">Australian sheep blowfly</name>
    <dbReference type="NCBI Taxonomy" id="7375"/>
    <lineage>
        <taxon>Eukaryota</taxon>
        <taxon>Metazoa</taxon>
        <taxon>Ecdysozoa</taxon>
        <taxon>Arthropoda</taxon>
        <taxon>Hexapoda</taxon>
        <taxon>Insecta</taxon>
        <taxon>Pterygota</taxon>
        <taxon>Neoptera</taxon>
        <taxon>Endopterygota</taxon>
        <taxon>Diptera</taxon>
        <taxon>Brachycera</taxon>
        <taxon>Muscomorpha</taxon>
        <taxon>Oestroidea</taxon>
        <taxon>Calliphoridae</taxon>
        <taxon>Luciliinae</taxon>
        <taxon>Lucilia</taxon>
    </lineage>
</organism>
<gene>
    <name evidence="1" type="ORF">FF38_03002</name>
</gene>
<protein>
    <submittedName>
        <fullName evidence="1">Uncharacterized protein</fullName>
    </submittedName>
</protein>
<dbReference type="Proteomes" id="UP000037069">
    <property type="component" value="Unassembled WGS sequence"/>
</dbReference>
<proteinExistence type="predicted"/>